<keyword evidence="2" id="KW-0812">Transmembrane</keyword>
<sequence length="395" mass="43073">MVGRHSNDECGIRTQGHGERVIWAASYQKMERDSRQEQTRTVAGGIALAMTIPTLCAISSDFTRQPLRIIPQAVAGLSICSAAAALRRCRRRRKRHIVASVRVISESVRALPAPSVVRPLIGIAFDATSAHSHACIGQQPLPYMDAAAPGACSESLLVAKRPTSIAHYPVLHKTLAALRSESSLAIANYWVLSLHPPLLLCPIFPRLAVSLIHSAPFRFYSALRRFRSLSPLALFLALRYVALVACGLGPIFPIDSLRTTIIPFDSRGLAAAAAPRDWCWSSSFRVSSCVHVHQRGVQQSKHTRRSGPGALPGSLSVAIKNESERAKDVVASQDLGLFKLSRARPGPSTKMAAGGAKPARARQRAKVELNDPDDERIRNRRSTSKGLRYTTIDYM</sequence>
<accession>A0A5C3MS66</accession>
<name>A0A5C3MS66_9AGAM</name>
<proteinExistence type="predicted"/>
<keyword evidence="4" id="KW-1185">Reference proteome</keyword>
<feature type="transmembrane region" description="Helical" evidence="2">
    <location>
        <begin position="42"/>
        <end position="63"/>
    </location>
</feature>
<keyword evidence="2" id="KW-0472">Membrane</keyword>
<reference evidence="3 4" key="1">
    <citation type="journal article" date="2019" name="Nat. Ecol. Evol.">
        <title>Megaphylogeny resolves global patterns of mushroom evolution.</title>
        <authorList>
            <person name="Varga T."/>
            <person name="Krizsan K."/>
            <person name="Foldi C."/>
            <person name="Dima B."/>
            <person name="Sanchez-Garcia M."/>
            <person name="Sanchez-Ramirez S."/>
            <person name="Szollosi G.J."/>
            <person name="Szarkandi J.G."/>
            <person name="Papp V."/>
            <person name="Albert L."/>
            <person name="Andreopoulos W."/>
            <person name="Angelini C."/>
            <person name="Antonin V."/>
            <person name="Barry K.W."/>
            <person name="Bougher N.L."/>
            <person name="Buchanan P."/>
            <person name="Buyck B."/>
            <person name="Bense V."/>
            <person name="Catcheside P."/>
            <person name="Chovatia M."/>
            <person name="Cooper J."/>
            <person name="Damon W."/>
            <person name="Desjardin D."/>
            <person name="Finy P."/>
            <person name="Geml J."/>
            <person name="Haridas S."/>
            <person name="Hughes K."/>
            <person name="Justo A."/>
            <person name="Karasinski D."/>
            <person name="Kautmanova I."/>
            <person name="Kiss B."/>
            <person name="Kocsube S."/>
            <person name="Kotiranta H."/>
            <person name="LaButti K.M."/>
            <person name="Lechner B.E."/>
            <person name="Liimatainen K."/>
            <person name="Lipzen A."/>
            <person name="Lukacs Z."/>
            <person name="Mihaltcheva S."/>
            <person name="Morgado L.N."/>
            <person name="Niskanen T."/>
            <person name="Noordeloos M.E."/>
            <person name="Ohm R.A."/>
            <person name="Ortiz-Santana B."/>
            <person name="Ovrebo C."/>
            <person name="Racz N."/>
            <person name="Riley R."/>
            <person name="Savchenko A."/>
            <person name="Shiryaev A."/>
            <person name="Soop K."/>
            <person name="Spirin V."/>
            <person name="Szebenyi C."/>
            <person name="Tomsovsky M."/>
            <person name="Tulloss R.E."/>
            <person name="Uehling J."/>
            <person name="Grigoriev I.V."/>
            <person name="Vagvolgyi C."/>
            <person name="Papp T."/>
            <person name="Martin F.M."/>
            <person name="Miettinen O."/>
            <person name="Hibbett D.S."/>
            <person name="Nagy L.G."/>
        </authorList>
    </citation>
    <scope>NUCLEOTIDE SEQUENCE [LARGE SCALE GENOMIC DNA]</scope>
    <source>
        <strain evidence="3 4">OMC1185</strain>
    </source>
</reference>
<evidence type="ECO:0000256" key="2">
    <source>
        <dbReference type="SAM" id="Phobius"/>
    </source>
</evidence>
<evidence type="ECO:0000313" key="3">
    <source>
        <dbReference type="EMBL" id="TFK47266.1"/>
    </source>
</evidence>
<evidence type="ECO:0000313" key="4">
    <source>
        <dbReference type="Proteomes" id="UP000305948"/>
    </source>
</evidence>
<feature type="transmembrane region" description="Helical" evidence="2">
    <location>
        <begin position="232"/>
        <end position="252"/>
    </location>
</feature>
<feature type="transmembrane region" description="Helical" evidence="2">
    <location>
        <begin position="69"/>
        <end position="86"/>
    </location>
</feature>
<protein>
    <submittedName>
        <fullName evidence="3">Uncharacterized protein</fullName>
    </submittedName>
</protein>
<keyword evidence="2" id="KW-1133">Transmembrane helix</keyword>
<dbReference type="AlphaFoldDB" id="A0A5C3MS66"/>
<dbReference type="EMBL" id="ML213524">
    <property type="protein sequence ID" value="TFK47266.1"/>
    <property type="molecule type" value="Genomic_DNA"/>
</dbReference>
<gene>
    <name evidence="3" type="ORF">OE88DRAFT_1647805</name>
</gene>
<evidence type="ECO:0000256" key="1">
    <source>
        <dbReference type="SAM" id="MobiDB-lite"/>
    </source>
</evidence>
<dbReference type="Proteomes" id="UP000305948">
    <property type="component" value="Unassembled WGS sequence"/>
</dbReference>
<organism evidence="3 4">
    <name type="scientific">Heliocybe sulcata</name>
    <dbReference type="NCBI Taxonomy" id="5364"/>
    <lineage>
        <taxon>Eukaryota</taxon>
        <taxon>Fungi</taxon>
        <taxon>Dikarya</taxon>
        <taxon>Basidiomycota</taxon>
        <taxon>Agaricomycotina</taxon>
        <taxon>Agaricomycetes</taxon>
        <taxon>Gloeophyllales</taxon>
        <taxon>Gloeophyllaceae</taxon>
        <taxon>Heliocybe</taxon>
    </lineage>
</organism>
<feature type="region of interest" description="Disordered" evidence="1">
    <location>
        <begin position="343"/>
        <end position="395"/>
    </location>
</feature>